<proteinExistence type="predicted"/>
<evidence type="ECO:0000313" key="2">
    <source>
        <dbReference type="EMBL" id="KAA0710059.1"/>
    </source>
</evidence>
<organism evidence="2 3">
    <name type="scientific">Triplophysa tibetana</name>
    <dbReference type="NCBI Taxonomy" id="1572043"/>
    <lineage>
        <taxon>Eukaryota</taxon>
        <taxon>Metazoa</taxon>
        <taxon>Chordata</taxon>
        <taxon>Craniata</taxon>
        <taxon>Vertebrata</taxon>
        <taxon>Euteleostomi</taxon>
        <taxon>Actinopterygii</taxon>
        <taxon>Neopterygii</taxon>
        <taxon>Teleostei</taxon>
        <taxon>Ostariophysi</taxon>
        <taxon>Cypriniformes</taxon>
        <taxon>Nemacheilidae</taxon>
        <taxon>Triplophysa</taxon>
    </lineage>
</organism>
<sequence length="105" mass="11228">MEHGASPQQREGTGGRGAGRSAAILSSNFSTSIILSSQSTLPSPFFIASLLPVTTLFLTDRIWMRGAAQASAWGCNSRAVFGDPDRTSNVLLNDTDGQRHGEYQQ</sequence>
<dbReference type="AlphaFoldDB" id="A0A5A9NM57"/>
<feature type="region of interest" description="Disordered" evidence="1">
    <location>
        <begin position="1"/>
        <end position="21"/>
    </location>
</feature>
<reference evidence="2 3" key="1">
    <citation type="journal article" date="2019" name="Mol. Ecol. Resour.">
        <title>Chromosome-level genome assembly of Triplophysa tibetana, a fish adapted to the harsh high-altitude environment of the Tibetan Plateau.</title>
        <authorList>
            <person name="Yang X."/>
            <person name="Liu H."/>
            <person name="Ma Z."/>
            <person name="Zou Y."/>
            <person name="Zou M."/>
            <person name="Mao Y."/>
            <person name="Li X."/>
            <person name="Wang H."/>
            <person name="Chen T."/>
            <person name="Wang W."/>
            <person name="Yang R."/>
        </authorList>
    </citation>
    <scope>NUCLEOTIDE SEQUENCE [LARGE SCALE GENOMIC DNA]</scope>
    <source>
        <strain evidence="2">TTIB1903HZAU</strain>
        <tissue evidence="2">Muscle</tissue>
    </source>
</reference>
<dbReference type="Proteomes" id="UP000324632">
    <property type="component" value="Chromosome 16"/>
</dbReference>
<keyword evidence="3" id="KW-1185">Reference proteome</keyword>
<dbReference type="EMBL" id="SOYY01000016">
    <property type="protein sequence ID" value="KAA0710059.1"/>
    <property type="molecule type" value="Genomic_DNA"/>
</dbReference>
<feature type="region of interest" description="Disordered" evidence="1">
    <location>
        <begin position="84"/>
        <end position="105"/>
    </location>
</feature>
<protein>
    <submittedName>
        <fullName evidence="2">Uncharacterized protein</fullName>
    </submittedName>
</protein>
<feature type="compositionally biased region" description="Basic and acidic residues" evidence="1">
    <location>
        <begin position="96"/>
        <end position="105"/>
    </location>
</feature>
<evidence type="ECO:0000313" key="3">
    <source>
        <dbReference type="Proteomes" id="UP000324632"/>
    </source>
</evidence>
<name>A0A5A9NM57_9TELE</name>
<accession>A0A5A9NM57</accession>
<comment type="caution">
    <text evidence="2">The sequence shown here is derived from an EMBL/GenBank/DDBJ whole genome shotgun (WGS) entry which is preliminary data.</text>
</comment>
<gene>
    <name evidence="2" type="ORF">E1301_Tti018853</name>
</gene>
<evidence type="ECO:0000256" key="1">
    <source>
        <dbReference type="SAM" id="MobiDB-lite"/>
    </source>
</evidence>